<feature type="transmembrane region" description="Helical" evidence="8">
    <location>
        <begin position="163"/>
        <end position="185"/>
    </location>
</feature>
<dbReference type="EMBL" id="CP000490">
    <property type="protein sequence ID" value="ABL71604.1"/>
    <property type="molecule type" value="Genomic_DNA"/>
</dbReference>
<evidence type="ECO:0000256" key="1">
    <source>
        <dbReference type="ARBA" id="ARBA00004651"/>
    </source>
</evidence>
<dbReference type="eggNOG" id="COG4779">
    <property type="taxonomic scope" value="Bacteria"/>
</dbReference>
<evidence type="ECO:0000256" key="5">
    <source>
        <dbReference type="ARBA" id="ARBA00022692"/>
    </source>
</evidence>
<protein>
    <submittedName>
        <fullName evidence="9">Transport system permease protein</fullName>
    </submittedName>
</protein>
<evidence type="ECO:0000256" key="8">
    <source>
        <dbReference type="SAM" id="Phobius"/>
    </source>
</evidence>
<reference evidence="10" key="1">
    <citation type="submission" date="2006-12" db="EMBL/GenBank/DDBJ databases">
        <title>Complete sequence of chromosome 2 of Paracoccus denitrificans PD1222.</title>
        <authorList>
            <person name="Copeland A."/>
            <person name="Lucas S."/>
            <person name="Lapidus A."/>
            <person name="Barry K."/>
            <person name="Detter J.C."/>
            <person name="Glavina del Rio T."/>
            <person name="Hammon N."/>
            <person name="Israni S."/>
            <person name="Dalin E."/>
            <person name="Tice H."/>
            <person name="Pitluck S."/>
            <person name="Munk A.C."/>
            <person name="Brettin T."/>
            <person name="Bruce D."/>
            <person name="Han C."/>
            <person name="Tapia R."/>
            <person name="Gilna P."/>
            <person name="Schmutz J."/>
            <person name="Larimer F."/>
            <person name="Land M."/>
            <person name="Hauser L."/>
            <person name="Kyrpides N."/>
            <person name="Lykidis A."/>
            <person name="Spiro S."/>
            <person name="Richardson D.J."/>
            <person name="Moir J.W.B."/>
            <person name="Ferguson S.J."/>
            <person name="van Spanning R.J.M."/>
            <person name="Richardson P."/>
        </authorList>
    </citation>
    <scope>NUCLEOTIDE SEQUENCE [LARGE SCALE GENOMIC DNA]</scope>
    <source>
        <strain evidence="10">Pd 1222</strain>
    </source>
</reference>
<dbReference type="PANTHER" id="PTHR30472">
    <property type="entry name" value="FERRIC ENTEROBACTIN TRANSPORT SYSTEM PERMEASE PROTEIN"/>
    <property type="match status" value="1"/>
</dbReference>
<keyword evidence="3" id="KW-0813">Transport</keyword>
<evidence type="ECO:0000256" key="4">
    <source>
        <dbReference type="ARBA" id="ARBA00022475"/>
    </source>
</evidence>
<evidence type="ECO:0000256" key="7">
    <source>
        <dbReference type="ARBA" id="ARBA00023136"/>
    </source>
</evidence>
<feature type="transmembrane region" description="Helical" evidence="8">
    <location>
        <begin position="107"/>
        <end position="125"/>
    </location>
</feature>
<evidence type="ECO:0000256" key="6">
    <source>
        <dbReference type="ARBA" id="ARBA00022989"/>
    </source>
</evidence>
<dbReference type="EnsemblBacteria" id="ABL71604">
    <property type="protein sequence ID" value="ABL71604"/>
    <property type="gene ID" value="Pden_3534"/>
</dbReference>
<keyword evidence="6 8" id="KW-1133">Transmembrane helix</keyword>
<dbReference type="CDD" id="cd06550">
    <property type="entry name" value="TM_ABC_iron-siderophores_like"/>
    <property type="match status" value="1"/>
</dbReference>
<dbReference type="KEGG" id="pde:Pden_3534"/>
<comment type="subcellular location">
    <subcellularLocation>
        <location evidence="1">Cell membrane</location>
        <topology evidence="1">Multi-pass membrane protein</topology>
    </subcellularLocation>
</comment>
<keyword evidence="10" id="KW-1185">Reference proteome</keyword>
<evidence type="ECO:0000313" key="10">
    <source>
        <dbReference type="Proteomes" id="UP000000361"/>
    </source>
</evidence>
<feature type="transmembrane region" description="Helical" evidence="8">
    <location>
        <begin position="317"/>
        <end position="340"/>
    </location>
</feature>
<dbReference type="GO" id="GO:0005886">
    <property type="term" value="C:plasma membrane"/>
    <property type="evidence" value="ECO:0007669"/>
    <property type="project" value="UniProtKB-SubCell"/>
</dbReference>
<name>A1B7W0_PARDP</name>
<dbReference type="Proteomes" id="UP000000361">
    <property type="component" value="Chromosome 2"/>
</dbReference>
<feature type="transmembrane region" description="Helical" evidence="8">
    <location>
        <begin position="254"/>
        <end position="280"/>
    </location>
</feature>
<dbReference type="OrthoDB" id="9811975at2"/>
<feature type="transmembrane region" description="Helical" evidence="8">
    <location>
        <begin position="131"/>
        <end position="151"/>
    </location>
</feature>
<proteinExistence type="inferred from homology"/>
<dbReference type="GO" id="GO:0022857">
    <property type="term" value="F:transmembrane transporter activity"/>
    <property type="evidence" value="ECO:0007669"/>
    <property type="project" value="InterPro"/>
</dbReference>
<keyword evidence="5 8" id="KW-0812">Transmembrane</keyword>
<dbReference type="STRING" id="318586.Pden_3534"/>
<organism evidence="9 10">
    <name type="scientific">Paracoccus denitrificans (strain Pd 1222)</name>
    <dbReference type="NCBI Taxonomy" id="318586"/>
    <lineage>
        <taxon>Bacteria</taxon>
        <taxon>Pseudomonadati</taxon>
        <taxon>Pseudomonadota</taxon>
        <taxon>Alphaproteobacteria</taxon>
        <taxon>Rhodobacterales</taxon>
        <taxon>Paracoccaceae</taxon>
        <taxon>Paracoccus</taxon>
    </lineage>
</organism>
<dbReference type="InterPro" id="IPR000522">
    <property type="entry name" value="ABC_transptr_permease_BtuC"/>
</dbReference>
<dbReference type="HOGENOM" id="CLU_013016_1_1_5"/>
<dbReference type="GO" id="GO:0033214">
    <property type="term" value="P:siderophore-iron import into cell"/>
    <property type="evidence" value="ECO:0007669"/>
    <property type="project" value="TreeGrafter"/>
</dbReference>
<dbReference type="Gene3D" id="1.10.3470.10">
    <property type="entry name" value="ABC transporter involved in vitamin B12 uptake, BtuC"/>
    <property type="match status" value="1"/>
</dbReference>
<feature type="transmembrane region" description="Helical" evidence="8">
    <location>
        <begin position="205"/>
        <end position="224"/>
    </location>
</feature>
<dbReference type="SUPFAM" id="SSF81345">
    <property type="entry name" value="ABC transporter involved in vitamin B12 uptake, BtuC"/>
    <property type="match status" value="1"/>
</dbReference>
<accession>A1B7W0</accession>
<dbReference type="GeneID" id="93453188"/>
<sequence>MILPRTRALRIGGASVLWRPRSVTVCLALCLLCLVLALLLLGTGTARLSPGQVVEGLIGSSDDATATRVLRRIRLPRVLTAAMVGASLGMAGAVFQSLSRNPLGSPDVIGFTTGAATGAIVQITLFNAGTFQVASAAVISGLATALVVLMLSRRKGTEGGYRLILVGIGVGAVLTGVNNVLMVMGSLERAMSAQIWLAGSLNARSWGHVWPALAGLVLFAPLVLRNARRLALLEMGEALAAQLGLNVGRTRVTLVIVAIGLTSVATASAGPIAFVALAGPQIARRLTRSPELPLLSGALTGAALLMAADLIGQWAPFGLLMPIGTMTGLCGGLYLVWLLGQGERTAPAGR</sequence>
<evidence type="ECO:0000256" key="2">
    <source>
        <dbReference type="ARBA" id="ARBA00007935"/>
    </source>
</evidence>
<keyword evidence="4" id="KW-1003">Cell membrane</keyword>
<dbReference type="RefSeq" id="WP_011749780.1">
    <property type="nucleotide sequence ID" value="NC_008687.1"/>
</dbReference>
<evidence type="ECO:0000256" key="3">
    <source>
        <dbReference type="ARBA" id="ARBA00022448"/>
    </source>
</evidence>
<keyword evidence="7 8" id="KW-0472">Membrane</keyword>
<dbReference type="PANTHER" id="PTHR30472:SF24">
    <property type="entry name" value="FERRIC ENTEROBACTIN TRANSPORT SYSTEM PERMEASE PROTEIN FEPG"/>
    <property type="match status" value="1"/>
</dbReference>
<evidence type="ECO:0000313" key="9">
    <source>
        <dbReference type="EMBL" id="ABL71604.1"/>
    </source>
</evidence>
<comment type="similarity">
    <text evidence="2">Belongs to the binding-protein-dependent transport system permease family. FecCD subfamily.</text>
</comment>
<feature type="transmembrane region" description="Helical" evidence="8">
    <location>
        <begin position="75"/>
        <end position="95"/>
    </location>
</feature>
<dbReference type="Pfam" id="PF01032">
    <property type="entry name" value="FecCD"/>
    <property type="match status" value="1"/>
</dbReference>
<dbReference type="AlphaFoldDB" id="A1B7W0"/>
<gene>
    <name evidence="9" type="ordered locus">Pden_3534</name>
</gene>
<dbReference type="InterPro" id="IPR037294">
    <property type="entry name" value="ABC_BtuC-like"/>
</dbReference>